<feature type="compositionally biased region" description="Polar residues" evidence="2">
    <location>
        <begin position="123"/>
        <end position="135"/>
    </location>
</feature>
<keyword evidence="7" id="KW-1185">Reference proteome</keyword>
<feature type="domain" description="EF-hand" evidence="4">
    <location>
        <begin position="19"/>
        <end position="54"/>
    </location>
</feature>
<evidence type="ECO:0000313" key="7">
    <source>
        <dbReference type="Proteomes" id="UP001152797"/>
    </source>
</evidence>
<dbReference type="PROSITE" id="PS50004">
    <property type="entry name" value="C2"/>
    <property type="match status" value="1"/>
</dbReference>
<evidence type="ECO:0000256" key="2">
    <source>
        <dbReference type="SAM" id="MobiDB-lite"/>
    </source>
</evidence>
<dbReference type="AlphaFoldDB" id="A0A9P1DG52"/>
<dbReference type="Proteomes" id="UP001152797">
    <property type="component" value="Unassembled WGS sequence"/>
</dbReference>
<comment type="caution">
    <text evidence="5">The sequence shown here is derived from an EMBL/GenBank/DDBJ whole genome shotgun (WGS) entry which is preliminary data.</text>
</comment>
<dbReference type="InterPro" id="IPR018247">
    <property type="entry name" value="EF_Hand_1_Ca_BS"/>
</dbReference>
<sequence>SLSVDELRGLIGGGVFQLSGPDDIEQLLSWMDINQDGNVSFEEFLNVALEYGQISSRAESDEASTSFWAGLGLRGWGSGATAASIGASRSFQKPRGPQGPQGPEGPGPLTSQLSQGPRMEANGGQSFPKQPNPSAQDPRVWKLRVGILSAEGAPFIDPMQFHSAYVICSLCGEDPQSDAVELFRTHNVSYTGQASWNIEEDLLDYQPPDGLELSIVCQGSGKPDWLLGSARLQHRQFFPLGCNTRLTLVRGGEGIQGTLWVKILVMEDNGTPVSEGPLQDPSSAQWVGGKVPNAPNAGIVKTNGDGNKLNPGIQVTWGKHWVENRPPVVTAIRSQIVPPPIQCQCRQCLSRCIPILDKESLWLRCRCKRCKRCQPGMVEEALGRPFLVEEDSVFSAF</sequence>
<reference evidence="6 7" key="2">
    <citation type="submission" date="2024-05" db="EMBL/GenBank/DDBJ databases">
        <authorList>
            <person name="Chen Y."/>
            <person name="Shah S."/>
            <person name="Dougan E. K."/>
            <person name="Thang M."/>
            <person name="Chan C."/>
        </authorList>
    </citation>
    <scope>NUCLEOTIDE SEQUENCE [LARGE SCALE GENOMIC DNA]</scope>
</reference>
<dbReference type="Gene3D" id="1.10.238.10">
    <property type="entry name" value="EF-hand"/>
    <property type="match status" value="1"/>
</dbReference>
<feature type="region of interest" description="Disordered" evidence="2">
    <location>
        <begin position="87"/>
        <end position="138"/>
    </location>
</feature>
<dbReference type="SUPFAM" id="SSF47473">
    <property type="entry name" value="EF-hand"/>
    <property type="match status" value="1"/>
</dbReference>
<organism evidence="5">
    <name type="scientific">Cladocopium goreaui</name>
    <dbReference type="NCBI Taxonomy" id="2562237"/>
    <lineage>
        <taxon>Eukaryota</taxon>
        <taxon>Sar</taxon>
        <taxon>Alveolata</taxon>
        <taxon>Dinophyceae</taxon>
        <taxon>Suessiales</taxon>
        <taxon>Symbiodiniaceae</taxon>
        <taxon>Cladocopium</taxon>
    </lineage>
</organism>
<dbReference type="InterPro" id="IPR035892">
    <property type="entry name" value="C2_domain_sf"/>
</dbReference>
<dbReference type="EMBL" id="CAMXCT010004260">
    <property type="protein sequence ID" value="CAI4008374.1"/>
    <property type="molecule type" value="Genomic_DNA"/>
</dbReference>
<dbReference type="PROSITE" id="PS00018">
    <property type="entry name" value="EF_HAND_1"/>
    <property type="match status" value="1"/>
</dbReference>
<dbReference type="OrthoDB" id="446640at2759"/>
<evidence type="ECO:0000313" key="6">
    <source>
        <dbReference type="EMBL" id="CAL4795686.1"/>
    </source>
</evidence>
<feature type="non-terminal residue" evidence="5">
    <location>
        <position position="397"/>
    </location>
</feature>
<protein>
    <submittedName>
        <fullName evidence="6">C2 domain-containing protein</fullName>
    </submittedName>
</protein>
<dbReference type="SUPFAM" id="SSF49562">
    <property type="entry name" value="C2 domain (Calcium/lipid-binding domain, CaLB)"/>
    <property type="match status" value="1"/>
</dbReference>
<evidence type="ECO:0000259" key="3">
    <source>
        <dbReference type="PROSITE" id="PS50004"/>
    </source>
</evidence>
<evidence type="ECO:0000259" key="4">
    <source>
        <dbReference type="PROSITE" id="PS50222"/>
    </source>
</evidence>
<name>A0A9P1DG52_9DINO</name>
<keyword evidence="1" id="KW-0106">Calcium</keyword>
<evidence type="ECO:0000313" key="5">
    <source>
        <dbReference type="EMBL" id="CAI4008374.1"/>
    </source>
</evidence>
<proteinExistence type="predicted"/>
<dbReference type="GO" id="GO:0005509">
    <property type="term" value="F:calcium ion binding"/>
    <property type="evidence" value="ECO:0007669"/>
    <property type="project" value="InterPro"/>
</dbReference>
<evidence type="ECO:0000256" key="1">
    <source>
        <dbReference type="ARBA" id="ARBA00022837"/>
    </source>
</evidence>
<reference evidence="5" key="1">
    <citation type="submission" date="2022-10" db="EMBL/GenBank/DDBJ databases">
        <authorList>
            <person name="Chen Y."/>
            <person name="Dougan E. K."/>
            <person name="Chan C."/>
            <person name="Rhodes N."/>
            <person name="Thang M."/>
        </authorList>
    </citation>
    <scope>NUCLEOTIDE SEQUENCE</scope>
</reference>
<dbReference type="InterPro" id="IPR000008">
    <property type="entry name" value="C2_dom"/>
</dbReference>
<accession>A0A9P1DG52</accession>
<dbReference type="EMBL" id="CAMXCT020004260">
    <property type="protein sequence ID" value="CAL1161749.1"/>
    <property type="molecule type" value="Genomic_DNA"/>
</dbReference>
<dbReference type="InterPro" id="IPR011992">
    <property type="entry name" value="EF-hand-dom_pair"/>
</dbReference>
<dbReference type="PROSITE" id="PS50222">
    <property type="entry name" value="EF_HAND_2"/>
    <property type="match status" value="1"/>
</dbReference>
<dbReference type="EMBL" id="CAMXCT030004260">
    <property type="protein sequence ID" value="CAL4795686.1"/>
    <property type="molecule type" value="Genomic_DNA"/>
</dbReference>
<feature type="domain" description="C2" evidence="3">
    <location>
        <begin position="121"/>
        <end position="248"/>
    </location>
</feature>
<dbReference type="InterPro" id="IPR002048">
    <property type="entry name" value="EF_hand_dom"/>
</dbReference>
<gene>
    <name evidence="5" type="ORF">C1SCF055_LOCUS33822</name>
</gene>